<dbReference type="Pfam" id="PF00201">
    <property type="entry name" value="UDPGT"/>
    <property type="match status" value="1"/>
</dbReference>
<proteinExistence type="inferred from homology"/>
<reference evidence="5 6" key="1">
    <citation type="submission" date="2021-07" db="EMBL/GenBank/DDBJ databases">
        <title>The Aristolochia fimbriata genome: insights into angiosperm evolution, floral development and chemical biosynthesis.</title>
        <authorList>
            <person name="Jiao Y."/>
        </authorList>
    </citation>
    <scope>NUCLEOTIDE SEQUENCE [LARGE SCALE GENOMIC DNA]</scope>
    <source>
        <strain evidence="5">IBCAS-2021</strain>
        <tissue evidence="5">Leaf</tissue>
    </source>
</reference>
<dbReference type="EMBL" id="JAINDJ010000003">
    <property type="protein sequence ID" value="KAG9453227.1"/>
    <property type="molecule type" value="Genomic_DNA"/>
</dbReference>
<name>A0AAV7F0C9_ARIFI</name>
<keyword evidence="3" id="KW-0328">Glycosyltransferase</keyword>
<dbReference type="PANTHER" id="PTHR11926:SF1374">
    <property type="entry name" value="UDP-GLYCOSYLTRANSFERASE 76F1-RELATED"/>
    <property type="match status" value="1"/>
</dbReference>
<sequence length="481" mass="53467">MSSKVDQHNMAIMRSAEDEGKAEVVVRGRRNLVRLILFPCPLEGHWNPMLQLATLLHSKYAFSISIIHTKFNSPPNILSNYPDFQFVPIDDGSPEEGAAIEDLMGLIAALNISCARPFHDRVAQMLADTHHPPVACLISDALMHFTQPVADRLNLPRLIFRTSSITSFLTCAAFPLLRQKGYLPIRDPQSEAMVSELPPLRIKDLPNIGTDKVDNLYQLVFEMINETKTSVGVISNSFDYLEATSLAKIREEFHMPTFFPIGPLHRYSSGIISSGSLLAQDRSCMTWLHQQKPESVIYVSLGSLAVLSEDELVEMAWGLADSNQSFLWVVRPGSVRGSEEVDQLLPGFREATLGRGRIVGWASQTEVLAHPSVGGFLTHCGWNSTLESVSEGVPMLCWPCFGDQRVNARFISHVWKIGLTLENGLNRSNIEKSIRRLVVDSEGKEMRARARILKAEAGKSLEKGGSSYEALQTLVHHILSL</sequence>
<dbReference type="InterPro" id="IPR002213">
    <property type="entry name" value="UDP_glucos_trans"/>
</dbReference>
<evidence type="ECO:0000313" key="6">
    <source>
        <dbReference type="Proteomes" id="UP000825729"/>
    </source>
</evidence>
<comment type="similarity">
    <text evidence="1 3">Belongs to the UDP-glycosyltransferase family.</text>
</comment>
<dbReference type="GO" id="GO:0080043">
    <property type="term" value="F:quercetin 3-O-glucosyltransferase activity"/>
    <property type="evidence" value="ECO:0007669"/>
    <property type="project" value="TreeGrafter"/>
</dbReference>
<dbReference type="SUPFAM" id="SSF53756">
    <property type="entry name" value="UDP-Glycosyltransferase/glycogen phosphorylase"/>
    <property type="match status" value="1"/>
</dbReference>
<dbReference type="GO" id="GO:0080044">
    <property type="term" value="F:quercetin 7-O-glucosyltransferase activity"/>
    <property type="evidence" value="ECO:0007669"/>
    <property type="project" value="TreeGrafter"/>
</dbReference>
<accession>A0AAV7F0C9</accession>
<gene>
    <name evidence="5" type="ORF">H6P81_006131</name>
</gene>
<dbReference type="PANTHER" id="PTHR11926">
    <property type="entry name" value="GLUCOSYL/GLUCURONOSYL TRANSFERASES"/>
    <property type="match status" value="1"/>
</dbReference>
<organism evidence="5 6">
    <name type="scientific">Aristolochia fimbriata</name>
    <name type="common">White veined hardy Dutchman's pipe vine</name>
    <dbReference type="NCBI Taxonomy" id="158543"/>
    <lineage>
        <taxon>Eukaryota</taxon>
        <taxon>Viridiplantae</taxon>
        <taxon>Streptophyta</taxon>
        <taxon>Embryophyta</taxon>
        <taxon>Tracheophyta</taxon>
        <taxon>Spermatophyta</taxon>
        <taxon>Magnoliopsida</taxon>
        <taxon>Magnoliidae</taxon>
        <taxon>Piperales</taxon>
        <taxon>Aristolochiaceae</taxon>
        <taxon>Aristolochia</taxon>
    </lineage>
</organism>
<protein>
    <recommendedName>
        <fullName evidence="4">Glycosyltransferase</fullName>
        <ecNumber evidence="4">2.4.1.-</ecNumber>
    </recommendedName>
</protein>
<comment type="caution">
    <text evidence="5">The sequence shown here is derived from an EMBL/GenBank/DDBJ whole genome shotgun (WGS) entry which is preliminary data.</text>
</comment>
<dbReference type="EC" id="2.4.1.-" evidence="4"/>
<keyword evidence="6" id="KW-1185">Reference proteome</keyword>
<dbReference type="CDD" id="cd03784">
    <property type="entry name" value="GT1_Gtf-like"/>
    <property type="match status" value="1"/>
</dbReference>
<dbReference type="AlphaFoldDB" id="A0AAV7F0C9"/>
<dbReference type="InterPro" id="IPR035595">
    <property type="entry name" value="UDP_glycos_trans_CS"/>
</dbReference>
<dbReference type="Proteomes" id="UP000825729">
    <property type="component" value="Unassembled WGS sequence"/>
</dbReference>
<dbReference type="FunFam" id="3.40.50.2000:FF:000040">
    <property type="entry name" value="UDP-glycosyltransferase 76C1"/>
    <property type="match status" value="1"/>
</dbReference>
<dbReference type="FunFam" id="3.40.50.2000:FF:000120">
    <property type="entry name" value="UDP-glycosyltransferase 76C1"/>
    <property type="match status" value="1"/>
</dbReference>
<evidence type="ECO:0000256" key="1">
    <source>
        <dbReference type="ARBA" id="ARBA00009995"/>
    </source>
</evidence>
<dbReference type="Gene3D" id="3.40.50.2000">
    <property type="entry name" value="Glycogen Phosphorylase B"/>
    <property type="match status" value="2"/>
</dbReference>
<evidence type="ECO:0000256" key="2">
    <source>
        <dbReference type="ARBA" id="ARBA00022679"/>
    </source>
</evidence>
<evidence type="ECO:0000313" key="5">
    <source>
        <dbReference type="EMBL" id="KAG9453227.1"/>
    </source>
</evidence>
<evidence type="ECO:0000256" key="3">
    <source>
        <dbReference type="RuleBase" id="RU003718"/>
    </source>
</evidence>
<evidence type="ECO:0000256" key="4">
    <source>
        <dbReference type="RuleBase" id="RU362057"/>
    </source>
</evidence>
<dbReference type="PROSITE" id="PS00375">
    <property type="entry name" value="UDPGT"/>
    <property type="match status" value="1"/>
</dbReference>
<keyword evidence="2 3" id="KW-0808">Transferase</keyword>